<keyword evidence="3" id="KW-1185">Reference proteome</keyword>
<comment type="caution">
    <text evidence="2">The sequence shown here is derived from an EMBL/GenBank/DDBJ whole genome shotgun (WGS) entry which is preliminary data.</text>
</comment>
<protein>
    <submittedName>
        <fullName evidence="2">Uncharacterized protein</fullName>
    </submittedName>
</protein>
<dbReference type="EMBL" id="BSPP01000010">
    <property type="protein sequence ID" value="GLS87756.1"/>
    <property type="molecule type" value="Genomic_DNA"/>
</dbReference>
<dbReference type="AlphaFoldDB" id="A0AA37X585"/>
<reference evidence="2 3" key="1">
    <citation type="journal article" date="2014" name="Int. J. Syst. Evol. Microbiol.">
        <title>Complete genome sequence of Corynebacterium casei LMG S-19264T (=DSM 44701T), isolated from a smear-ripened cheese.</title>
        <authorList>
            <consortium name="US DOE Joint Genome Institute (JGI-PGF)"/>
            <person name="Walter F."/>
            <person name="Albersmeier A."/>
            <person name="Kalinowski J."/>
            <person name="Ruckert C."/>
        </authorList>
    </citation>
    <scope>NUCLEOTIDE SEQUENCE [LARGE SCALE GENOMIC DNA]</scope>
    <source>
        <strain evidence="2 3">NBRC 111766</strain>
    </source>
</reference>
<evidence type="ECO:0000313" key="3">
    <source>
        <dbReference type="Proteomes" id="UP001157355"/>
    </source>
</evidence>
<gene>
    <name evidence="2" type="ORF">GCM10010873_27300</name>
</gene>
<organism evidence="2 3">
    <name type="scientific">Cypionkella aquatica</name>
    <dbReference type="NCBI Taxonomy" id="1756042"/>
    <lineage>
        <taxon>Bacteria</taxon>
        <taxon>Pseudomonadati</taxon>
        <taxon>Pseudomonadota</taxon>
        <taxon>Alphaproteobacteria</taxon>
        <taxon>Rhodobacterales</taxon>
        <taxon>Paracoccaceae</taxon>
        <taxon>Cypionkella</taxon>
    </lineage>
</organism>
<feature type="compositionally biased region" description="Basic and acidic residues" evidence="1">
    <location>
        <begin position="41"/>
        <end position="54"/>
    </location>
</feature>
<evidence type="ECO:0000313" key="2">
    <source>
        <dbReference type="EMBL" id="GLS87756.1"/>
    </source>
</evidence>
<sequence length="67" mass="7627">MDRIIQMILNRFLGRLVNIGVNKGIDYAAGRGKSPDQMTPAEREQARAGKDMSKRARQAAKLMRRIR</sequence>
<evidence type="ECO:0000256" key="1">
    <source>
        <dbReference type="SAM" id="MobiDB-lite"/>
    </source>
</evidence>
<dbReference type="Proteomes" id="UP001157355">
    <property type="component" value="Unassembled WGS sequence"/>
</dbReference>
<proteinExistence type="predicted"/>
<feature type="compositionally biased region" description="Basic residues" evidence="1">
    <location>
        <begin position="55"/>
        <end position="67"/>
    </location>
</feature>
<dbReference type="RefSeq" id="WP_284325928.1">
    <property type="nucleotide sequence ID" value="NZ_BSPP01000010.1"/>
</dbReference>
<feature type="region of interest" description="Disordered" evidence="1">
    <location>
        <begin position="28"/>
        <end position="67"/>
    </location>
</feature>
<name>A0AA37X585_9RHOB</name>
<accession>A0AA37X585</accession>